<dbReference type="Pfam" id="PF26638">
    <property type="entry name" value="DUF8211"/>
    <property type="match status" value="1"/>
</dbReference>
<protein>
    <recommendedName>
        <fullName evidence="1">DUF8211 domain-containing protein</fullName>
    </recommendedName>
</protein>
<evidence type="ECO:0000313" key="2">
    <source>
        <dbReference type="EMBL" id="RIA95705.1"/>
    </source>
</evidence>
<proteinExistence type="predicted"/>
<name>A0A397TGY1_9GLOM</name>
<sequence>MAPATYRPPWLCPIIEQDAFCIKTPYTRTPHHMTYRPKLNRLLPLNTYNKWKNKTPNPVFSNRLGISYTTQIKTISEKNGYSPTATQIYSKEYANYTIGVRSNNTPFTLRTLIKQEIRRNRALRRIISHENRLSDAKDHSMHDERSWISFLAWKYRTLIDPSHNFFKRIDHIKFSKLKHKPVKSFPLPPKWHYDRCNSNPTPTTAEQAYANWLNNHDGMTLNSRQ</sequence>
<evidence type="ECO:0000313" key="3">
    <source>
        <dbReference type="Proteomes" id="UP000265703"/>
    </source>
</evidence>
<dbReference type="AlphaFoldDB" id="A0A397TGY1"/>
<dbReference type="InterPro" id="IPR058524">
    <property type="entry name" value="DUF8211"/>
</dbReference>
<accession>A0A397TGY1</accession>
<comment type="caution">
    <text evidence="2">The sequence shown here is derived from an EMBL/GenBank/DDBJ whole genome shotgun (WGS) entry which is preliminary data.</text>
</comment>
<dbReference type="Proteomes" id="UP000265703">
    <property type="component" value="Unassembled WGS sequence"/>
</dbReference>
<organism evidence="2 3">
    <name type="scientific">Glomus cerebriforme</name>
    <dbReference type="NCBI Taxonomy" id="658196"/>
    <lineage>
        <taxon>Eukaryota</taxon>
        <taxon>Fungi</taxon>
        <taxon>Fungi incertae sedis</taxon>
        <taxon>Mucoromycota</taxon>
        <taxon>Glomeromycotina</taxon>
        <taxon>Glomeromycetes</taxon>
        <taxon>Glomerales</taxon>
        <taxon>Glomeraceae</taxon>
        <taxon>Glomus</taxon>
    </lineage>
</organism>
<reference evidence="2 3" key="1">
    <citation type="submission" date="2018-06" db="EMBL/GenBank/DDBJ databases">
        <title>Comparative genomics reveals the genomic features of Rhizophagus irregularis, R. cerebriforme, R. diaphanum and Gigaspora rosea, and their symbiotic lifestyle signature.</title>
        <authorList>
            <person name="Morin E."/>
            <person name="San Clemente H."/>
            <person name="Chen E.C.H."/>
            <person name="De La Providencia I."/>
            <person name="Hainaut M."/>
            <person name="Kuo A."/>
            <person name="Kohler A."/>
            <person name="Murat C."/>
            <person name="Tang N."/>
            <person name="Roy S."/>
            <person name="Loubradou J."/>
            <person name="Henrissat B."/>
            <person name="Grigoriev I.V."/>
            <person name="Corradi N."/>
            <person name="Roux C."/>
            <person name="Martin F.M."/>
        </authorList>
    </citation>
    <scope>NUCLEOTIDE SEQUENCE [LARGE SCALE GENOMIC DNA]</scope>
    <source>
        <strain evidence="2 3">DAOM 227022</strain>
    </source>
</reference>
<keyword evidence="3" id="KW-1185">Reference proteome</keyword>
<feature type="domain" description="DUF8211" evidence="1">
    <location>
        <begin position="46"/>
        <end position="183"/>
    </location>
</feature>
<dbReference type="EMBL" id="QKYT01000056">
    <property type="protein sequence ID" value="RIA95705.1"/>
    <property type="molecule type" value="Genomic_DNA"/>
</dbReference>
<gene>
    <name evidence="2" type="ORF">C1645_733829</name>
</gene>
<evidence type="ECO:0000259" key="1">
    <source>
        <dbReference type="Pfam" id="PF26638"/>
    </source>
</evidence>